<reference evidence="2" key="1">
    <citation type="submission" date="2016-10" db="EMBL/GenBank/DDBJ databases">
        <title>Sequence of Gallionella enrichment culture.</title>
        <authorList>
            <person name="Poehlein A."/>
            <person name="Muehling M."/>
            <person name="Daniel R."/>
        </authorList>
    </citation>
    <scope>NUCLEOTIDE SEQUENCE</scope>
</reference>
<protein>
    <submittedName>
        <fullName evidence="2">Putative esterase</fullName>
    </submittedName>
</protein>
<feature type="transmembrane region" description="Helical" evidence="1">
    <location>
        <begin position="28"/>
        <end position="47"/>
    </location>
</feature>
<keyword evidence="1" id="KW-1133">Transmembrane helix</keyword>
<dbReference type="PANTHER" id="PTHR48098:SF1">
    <property type="entry name" value="DIACYLGLYCEROL ACYLTRANSFERASE_MYCOLYLTRANSFERASE AG85A"/>
    <property type="match status" value="1"/>
</dbReference>
<dbReference type="PANTHER" id="PTHR48098">
    <property type="entry name" value="ENTEROCHELIN ESTERASE-RELATED"/>
    <property type="match status" value="1"/>
</dbReference>
<dbReference type="EMBL" id="MLJW01001300">
    <property type="protein sequence ID" value="OIQ78970.1"/>
    <property type="molecule type" value="Genomic_DNA"/>
</dbReference>
<dbReference type="InterPro" id="IPR029058">
    <property type="entry name" value="AB_hydrolase_fold"/>
</dbReference>
<evidence type="ECO:0000256" key="1">
    <source>
        <dbReference type="SAM" id="Phobius"/>
    </source>
</evidence>
<dbReference type="InterPro" id="IPR000801">
    <property type="entry name" value="Esterase-like"/>
</dbReference>
<proteinExistence type="predicted"/>
<feature type="transmembrane region" description="Helical" evidence="1">
    <location>
        <begin position="68"/>
        <end position="89"/>
    </location>
</feature>
<sequence length="414" mass="43739">MAQSPLTAPGPLTTQGGRMSLTGAGTTWVLWLVAAATFVASIVWPRSLPATRRRGAWPARLRRAAMQLAVVTTALAAVSGTLNAQYGWYASWSDLGTAFVAGDNAPGGVPIVAGGSFPDSTTVPVGTRPLPSDGPTAGDVAPTLTGLVSDPGPDGQYLTVSVPGPTSGVVGSVVLWVPRSYTQPGSEHRHYPVVEAFHGVPGGPFEYAHDINLGRMVAGLARDRRMSEPILVMPDSTPHHLDTECVNGGTRGPQMEDWLTQDVPTWVRSHLRVAPDAQSWATMGLSTGGYCAAMATMLHPDTYGAAIELGGYLAPVFDPHYRPFAPGSAAWNRYDLVRRATTETPAVQLWVESSKSDSLSYPGNARLIARATPPLRVTADILPNAGHRMTVWVGVMPTALSWLGSSLSGFRPST</sequence>
<dbReference type="InterPro" id="IPR050583">
    <property type="entry name" value="Mycobacterial_A85_antigen"/>
</dbReference>
<dbReference type="AlphaFoldDB" id="A0A1J5Q710"/>
<name>A0A1J5Q710_9ZZZZ</name>
<organism evidence="2">
    <name type="scientific">mine drainage metagenome</name>
    <dbReference type="NCBI Taxonomy" id="410659"/>
    <lineage>
        <taxon>unclassified sequences</taxon>
        <taxon>metagenomes</taxon>
        <taxon>ecological metagenomes</taxon>
    </lineage>
</organism>
<keyword evidence="1" id="KW-0472">Membrane</keyword>
<gene>
    <name evidence="2" type="ORF">GALL_393150</name>
</gene>
<evidence type="ECO:0000313" key="2">
    <source>
        <dbReference type="EMBL" id="OIQ78970.1"/>
    </source>
</evidence>
<dbReference type="GO" id="GO:0016747">
    <property type="term" value="F:acyltransferase activity, transferring groups other than amino-acyl groups"/>
    <property type="evidence" value="ECO:0007669"/>
    <property type="project" value="TreeGrafter"/>
</dbReference>
<comment type="caution">
    <text evidence="2">The sequence shown here is derived from an EMBL/GenBank/DDBJ whole genome shotgun (WGS) entry which is preliminary data.</text>
</comment>
<dbReference type="Gene3D" id="3.40.50.1820">
    <property type="entry name" value="alpha/beta hydrolase"/>
    <property type="match status" value="1"/>
</dbReference>
<accession>A0A1J5Q710</accession>
<dbReference type="SUPFAM" id="SSF53474">
    <property type="entry name" value="alpha/beta-Hydrolases"/>
    <property type="match status" value="1"/>
</dbReference>
<keyword evidence="1" id="KW-0812">Transmembrane</keyword>
<dbReference type="Pfam" id="PF00756">
    <property type="entry name" value="Esterase"/>
    <property type="match status" value="1"/>
</dbReference>